<dbReference type="InterPro" id="IPR036397">
    <property type="entry name" value="RNaseH_sf"/>
</dbReference>
<feature type="non-terminal residue" evidence="2">
    <location>
        <position position="1"/>
    </location>
</feature>
<dbReference type="OrthoDB" id="1433105at2759"/>
<evidence type="ECO:0000313" key="2">
    <source>
        <dbReference type="EMBL" id="RDY09072.1"/>
    </source>
</evidence>
<dbReference type="InterPro" id="IPR001584">
    <property type="entry name" value="Integrase_cat-core"/>
</dbReference>
<evidence type="ECO:0000259" key="1">
    <source>
        <dbReference type="PROSITE" id="PS50994"/>
    </source>
</evidence>
<dbReference type="SUPFAM" id="SSF53098">
    <property type="entry name" value="Ribonuclease H-like"/>
    <property type="match status" value="1"/>
</dbReference>
<sequence length="143" mass="16180">MDILGSFPMAKGQVKFLLVDVDYFTKWIEAEPLATITTQKVQRFVWQNIICRHGIPNSMVTDNGTQFVNKSLREVYEELQITHRVTSVEHLLANSQAKATNKVILGELRTDVMIPVEIGEPSLRRSSFDLADNSSSLWTALTQ</sequence>
<dbReference type="GO" id="GO:0003676">
    <property type="term" value="F:nucleic acid binding"/>
    <property type="evidence" value="ECO:0007669"/>
    <property type="project" value="InterPro"/>
</dbReference>
<name>A0A371I204_MUCPR</name>
<accession>A0A371I204</accession>
<comment type="caution">
    <text evidence="2">The sequence shown here is derived from an EMBL/GenBank/DDBJ whole genome shotgun (WGS) entry which is preliminary data.</text>
</comment>
<protein>
    <submittedName>
        <fullName evidence="2">Pol polyprotein</fullName>
    </submittedName>
</protein>
<dbReference type="InterPro" id="IPR050951">
    <property type="entry name" value="Retrovirus_Pol_polyprotein"/>
</dbReference>
<organism evidence="2 3">
    <name type="scientific">Mucuna pruriens</name>
    <name type="common">Velvet bean</name>
    <name type="synonym">Dolichos pruriens</name>
    <dbReference type="NCBI Taxonomy" id="157652"/>
    <lineage>
        <taxon>Eukaryota</taxon>
        <taxon>Viridiplantae</taxon>
        <taxon>Streptophyta</taxon>
        <taxon>Embryophyta</taxon>
        <taxon>Tracheophyta</taxon>
        <taxon>Spermatophyta</taxon>
        <taxon>Magnoliopsida</taxon>
        <taxon>eudicotyledons</taxon>
        <taxon>Gunneridae</taxon>
        <taxon>Pentapetalae</taxon>
        <taxon>rosids</taxon>
        <taxon>fabids</taxon>
        <taxon>Fabales</taxon>
        <taxon>Fabaceae</taxon>
        <taxon>Papilionoideae</taxon>
        <taxon>50 kb inversion clade</taxon>
        <taxon>NPAAA clade</taxon>
        <taxon>indigoferoid/millettioid clade</taxon>
        <taxon>Phaseoleae</taxon>
        <taxon>Mucuna</taxon>
    </lineage>
</organism>
<feature type="domain" description="Integrase catalytic" evidence="1">
    <location>
        <begin position="1"/>
        <end position="143"/>
    </location>
</feature>
<dbReference type="InterPro" id="IPR012337">
    <property type="entry name" value="RNaseH-like_sf"/>
</dbReference>
<dbReference type="Proteomes" id="UP000257109">
    <property type="component" value="Unassembled WGS sequence"/>
</dbReference>
<gene>
    <name evidence="2" type="primary">pol</name>
    <name evidence="2" type="ORF">CR513_06617</name>
</gene>
<reference evidence="2" key="1">
    <citation type="submission" date="2018-05" db="EMBL/GenBank/DDBJ databases">
        <title>Draft genome of Mucuna pruriens seed.</title>
        <authorList>
            <person name="Nnadi N.E."/>
            <person name="Vos R."/>
            <person name="Hasami M.H."/>
            <person name="Devisetty U.K."/>
            <person name="Aguiy J.C."/>
        </authorList>
    </citation>
    <scope>NUCLEOTIDE SEQUENCE [LARGE SCALE GENOMIC DNA]</scope>
    <source>
        <strain evidence="2">JCA_2017</strain>
    </source>
</reference>
<keyword evidence="3" id="KW-1185">Reference proteome</keyword>
<dbReference type="EMBL" id="QJKJ01001132">
    <property type="protein sequence ID" value="RDY09072.1"/>
    <property type="molecule type" value="Genomic_DNA"/>
</dbReference>
<dbReference type="GO" id="GO:0015074">
    <property type="term" value="P:DNA integration"/>
    <property type="evidence" value="ECO:0007669"/>
    <property type="project" value="InterPro"/>
</dbReference>
<dbReference type="Pfam" id="PF00665">
    <property type="entry name" value="rve"/>
    <property type="match status" value="1"/>
</dbReference>
<dbReference type="AlphaFoldDB" id="A0A371I204"/>
<proteinExistence type="predicted"/>
<dbReference type="PANTHER" id="PTHR37984:SF5">
    <property type="entry name" value="PROTEIN NYNRIN-LIKE"/>
    <property type="match status" value="1"/>
</dbReference>
<dbReference type="PROSITE" id="PS50994">
    <property type="entry name" value="INTEGRASE"/>
    <property type="match status" value="1"/>
</dbReference>
<dbReference type="PANTHER" id="PTHR37984">
    <property type="entry name" value="PROTEIN CBG26694"/>
    <property type="match status" value="1"/>
</dbReference>
<dbReference type="Gene3D" id="3.30.420.10">
    <property type="entry name" value="Ribonuclease H-like superfamily/Ribonuclease H"/>
    <property type="match status" value="1"/>
</dbReference>
<evidence type="ECO:0000313" key="3">
    <source>
        <dbReference type="Proteomes" id="UP000257109"/>
    </source>
</evidence>